<evidence type="ECO:0000259" key="1">
    <source>
        <dbReference type="Pfam" id="PF07603"/>
    </source>
</evidence>
<dbReference type="Proteomes" id="UP000478417">
    <property type="component" value="Unassembled WGS sequence"/>
</dbReference>
<sequence>MINLNTSRLDYFGESHPSATLKYPIVDTAQVNCYNNTGFAISPPEKGEPLYGQDAQYDTTQPRYRDNGDGTVSDLITGLMWQQDYVEQKLTFAEASSGASSFALAGYDDWRLPTIKELWSIFQYSGVTGFSAEGSIPYIDTEFFNFAYGDTSSGERFIDAQYVSSTEYVGTTMNNNATVFGVNFADGRIKGYPSTRKLFDVKYVRGNTDYGINNFQDNADGTITDQATGLMWTKIDSGHLQAGQFGDGTLNWEQALEWAEDLEYAGYDDWRLPNGKELQSIVDYTRAPEASDPSRRRAAIDPIFQISNEQAYFWTNNSHVDGPNAKKAAYVCFGQSLGYMQDSFGNYQLIDVHGAGAIRSDPKTGDPDDYPTGFGPQGDDIRIYNYVRAVRGGLID</sequence>
<keyword evidence="3" id="KW-1185">Reference proteome</keyword>
<name>A0A6B2LZS8_9BACT</name>
<gene>
    <name evidence="2" type="ORF">G0Q06_03120</name>
</gene>
<dbReference type="PANTHER" id="PTHR35812">
    <property type="entry name" value="LIPOPROTEIN"/>
    <property type="match status" value="1"/>
</dbReference>
<comment type="caution">
    <text evidence="2">The sequence shown here is derived from an EMBL/GenBank/DDBJ whole genome shotgun (WGS) entry which is preliminary data.</text>
</comment>
<dbReference type="Pfam" id="PF07603">
    <property type="entry name" value="Lcl_C"/>
    <property type="match status" value="2"/>
</dbReference>
<evidence type="ECO:0000313" key="3">
    <source>
        <dbReference type="Proteomes" id="UP000478417"/>
    </source>
</evidence>
<dbReference type="InterPro" id="IPR011460">
    <property type="entry name" value="Lcl_C"/>
</dbReference>
<accession>A0A6B2LZS8</accession>
<evidence type="ECO:0000313" key="2">
    <source>
        <dbReference type="EMBL" id="NDV61434.1"/>
    </source>
</evidence>
<organism evidence="2 3">
    <name type="scientific">Oceanipulchritudo coccoides</name>
    <dbReference type="NCBI Taxonomy" id="2706888"/>
    <lineage>
        <taxon>Bacteria</taxon>
        <taxon>Pseudomonadati</taxon>
        <taxon>Verrucomicrobiota</taxon>
        <taxon>Opitutia</taxon>
        <taxon>Puniceicoccales</taxon>
        <taxon>Oceanipulchritudinaceae</taxon>
        <taxon>Oceanipulchritudo</taxon>
    </lineage>
</organism>
<dbReference type="PANTHER" id="PTHR35812:SF1">
    <property type="entry name" value="LIPOPROTEIN"/>
    <property type="match status" value="1"/>
</dbReference>
<proteinExistence type="predicted"/>
<reference evidence="2 3" key="1">
    <citation type="submission" date="2020-02" db="EMBL/GenBank/DDBJ databases">
        <title>Albibacoteraceae fam. nov., the first described family within the subdivision 4 Verrucomicrobia.</title>
        <authorList>
            <person name="Xi F."/>
        </authorList>
    </citation>
    <scope>NUCLEOTIDE SEQUENCE [LARGE SCALE GENOMIC DNA]</scope>
    <source>
        <strain evidence="2 3">CK1056</strain>
    </source>
</reference>
<dbReference type="AlphaFoldDB" id="A0A6B2LZS8"/>
<feature type="domain" description="Lcl C-terminal" evidence="1">
    <location>
        <begin position="70"/>
        <end position="205"/>
    </location>
</feature>
<protein>
    <submittedName>
        <fullName evidence="2">DUF1566 domain-containing protein</fullName>
    </submittedName>
</protein>
<dbReference type="EMBL" id="JAAGNX010000001">
    <property type="protein sequence ID" value="NDV61434.1"/>
    <property type="molecule type" value="Genomic_DNA"/>
</dbReference>
<feature type="domain" description="Lcl C-terminal" evidence="1">
    <location>
        <begin position="221"/>
        <end position="336"/>
    </location>
</feature>